<evidence type="ECO:0000313" key="4">
    <source>
        <dbReference type="EMBL" id="MBK1833790.1"/>
    </source>
</evidence>
<reference evidence="4" key="1">
    <citation type="submission" date="2021-01" db="EMBL/GenBank/DDBJ databases">
        <title>Modified the classification status of verrucomicrobia.</title>
        <authorList>
            <person name="Feng X."/>
        </authorList>
    </citation>
    <scope>NUCLEOTIDE SEQUENCE</scope>
    <source>
        <strain evidence="4">KCTC 12986</strain>
    </source>
</reference>
<evidence type="ECO:0000256" key="2">
    <source>
        <dbReference type="SAM" id="Phobius"/>
    </source>
</evidence>
<feature type="transmembrane region" description="Helical" evidence="2">
    <location>
        <begin position="1136"/>
        <end position="1153"/>
    </location>
</feature>
<evidence type="ECO:0000256" key="1">
    <source>
        <dbReference type="SAM" id="MobiDB-lite"/>
    </source>
</evidence>
<name>A0A934RTA4_9BACT</name>
<evidence type="ECO:0000256" key="3">
    <source>
        <dbReference type="SAM" id="SignalP"/>
    </source>
</evidence>
<evidence type="ECO:0000313" key="5">
    <source>
        <dbReference type="Proteomes" id="UP000604083"/>
    </source>
</evidence>
<feature type="transmembrane region" description="Helical" evidence="2">
    <location>
        <begin position="1109"/>
        <end position="1129"/>
    </location>
</feature>
<protein>
    <submittedName>
        <fullName evidence="4">Uncharacterized protein</fullName>
    </submittedName>
</protein>
<gene>
    <name evidence="4" type="ORF">JIN78_06930</name>
</gene>
<proteinExistence type="predicted"/>
<comment type="caution">
    <text evidence="4">The sequence shown here is derived from an EMBL/GenBank/DDBJ whole genome shotgun (WGS) entry which is preliminary data.</text>
</comment>
<dbReference type="Proteomes" id="UP000604083">
    <property type="component" value="Unassembled WGS sequence"/>
</dbReference>
<dbReference type="RefSeq" id="WP_200391225.1">
    <property type="nucleotide sequence ID" value="NZ_JAENIO010000013.1"/>
</dbReference>
<feature type="chain" id="PRO_5037805263" evidence="3">
    <location>
        <begin position="22"/>
        <end position="2282"/>
    </location>
</feature>
<accession>A0A934RTA4</accession>
<keyword evidence="2" id="KW-0472">Membrane</keyword>
<keyword evidence="2" id="KW-1133">Transmembrane helix</keyword>
<feature type="transmembrane region" description="Helical" evidence="2">
    <location>
        <begin position="1055"/>
        <end position="1075"/>
    </location>
</feature>
<keyword evidence="2" id="KW-0812">Transmembrane</keyword>
<feature type="signal peptide" evidence="3">
    <location>
        <begin position="1"/>
        <end position="21"/>
    </location>
</feature>
<feature type="region of interest" description="Disordered" evidence="1">
    <location>
        <begin position="1281"/>
        <end position="1304"/>
    </location>
</feature>
<dbReference type="EMBL" id="JAENIO010000013">
    <property type="protein sequence ID" value="MBK1833790.1"/>
    <property type="molecule type" value="Genomic_DNA"/>
</dbReference>
<feature type="compositionally biased region" description="Basic and acidic residues" evidence="1">
    <location>
        <begin position="1283"/>
        <end position="1304"/>
    </location>
</feature>
<feature type="transmembrane region" description="Helical" evidence="2">
    <location>
        <begin position="1030"/>
        <end position="1048"/>
    </location>
</feature>
<organism evidence="4 5">
    <name type="scientific">Roseibacillus ishigakijimensis</name>
    <dbReference type="NCBI Taxonomy" id="454146"/>
    <lineage>
        <taxon>Bacteria</taxon>
        <taxon>Pseudomonadati</taxon>
        <taxon>Verrucomicrobiota</taxon>
        <taxon>Verrucomicrobiia</taxon>
        <taxon>Verrucomicrobiales</taxon>
        <taxon>Verrucomicrobiaceae</taxon>
        <taxon>Roseibacillus</taxon>
    </lineage>
</organism>
<keyword evidence="5" id="KW-1185">Reference proteome</keyword>
<sequence length="2282" mass="245612">MKTFLCSAFLLLLTLFPFLGAEEASVTIDVKEKEPVPLYYSAHVSQTAEAHRELVSHTAELTVKVIQGKPETFSFALQGGGRVREVVALSEDEDEGGESPLQSWSTRRGLDGAYLELAVREGQESYRFQIQVEQELTELPAEIRLWNLGSGEAVGFQSEITVTIAEGLVGHFEKLLEVSPKRQEREQSGWQNLLGAGPVSRELMTATGGEILLAVAVDGAPGERVALRSASLRGTVTEEGGRARFQLRGQVVASQDGVELPLLKGSAAVGELPEVAGLRFFLRGDTYFVEVAQAGSYPLTLTFLAPLLSQEAGWGMDFTIPAATLLPVELRGLSEVTFPAGQTLLPQAEGEKWLAYLPAGGRFQLAWQKALPASEGALLFSSQAEVDVEVGAGLLRQESDFSFRILQGEMSSLQLELSGPGEVLAVTGPDLLSWERNEEGLVVALREARTGSVSLQVTSQLALGAFPVEASPLQLTPGAAVSHSGHLRVRDGGAVHLQVTPERGLMQLPPEAFPGASRAARQQFVYRFPSADYALSLQASQIVPEVMVNETVLYQLGESGRALSAEVELDIRESTLREWTLELPAAHAVVSVSGAAVADYVVSGGEENERRSLRILFAEEVAGRQLLRVQLENNELLPEGDWVLPKLGYPGAQAVRGDLGIAAEPGVRVSLGEAVKLAEKPLSYFPKRPAGLQLAFRQRERDWSATLQVERLPGSVEADVFHLYSLKDGTAYGSVVVNYFVTGSPVDEWRLRVPAEVGNVAIDGQQVRTWRREGEEVIVTLQQPVMGLFTLLLTCEEKVGAQGGSLRPGRVQPLGVRDERGYVQVVSPVQVQCEVATASGGLLKLDVLELPAEFRLSSSAPSLAVYQYTARPFELALAIDWYEPGETVAQVVEFAEASSRVSRDGEVVTDMNYSLSSRGSRILRVTLPAGVSLWETRVAGEAVNARVDEGSTLIPLPPGTDANERVAVSLRYGQAAQSSRALDLALPTLAAPVLQTAWDIAGDERRELRLRAGSALAEGERGFVWLVERGLFPTLLLLALLAAVAVLARPARWVAFGLLMAAFLALAYLLTLSFAEPGSGSSQVSISVPVLAPGEEVVARLVHAEKGRFGWDVWSLALMGGGVLLTLLASLRGWGMGIRLSAFLAAGAGALWLPGGAFWFFVLLGGAMGLILLSLLGGKRSSPRTRGKGLRPSAGLAGLMLGVTLAGAPRGEGAEIPAAESLRQVAEMSGERFAAEGQLTLRGEVGDRFRLLGPAATLRGFSGEGLLLSSDESGFWLTLTAGPDKESPPEAKAGDAREEGAGRDPGWREATFSYQMPAEPSSLTLPTPAAAVSRLDLALPKAGWEVVSDSALVVEEGAEDGQPVVRLLLLPQAETTLSLRPRERDPLREETAFFVEVANAYLPGPGLLEGRHHATLRPAQGVVRQVRLLVPEGLTVSRVGEGPVAGWRFDVASRELVVDLATPQAEDFSLLVVTQRSLGALPLELALAPLRVKGAEREVGSLGLAFGGEAQAGKVTATGLLEIHARDFPSRLLRAEGEVLHRAYRYGAEAATLQLGMVPVEPEIRVESEEVLSLGAERILLKSDLRVTILRAGIFRFRLPLPPGFEVESFSGEALSHWDESEENGERVVIAHLGGQTLGENAFSLVLAKTGTFEGEETGDDSPRSDRWTVPRVVVAEATRQSGQLIVRAEQGLRLRTLERKNVSELDPRAAGLRTVGDSALAYRLLQKEWELTLGVEELEPWVTGQILQEVTLREGQTRHLLLASLEIENAAIRTLRVALPDLSEEMAKTLRASGEAVSGIFPVPGEAGLWEITFQRRVLGSQAVRLEWERTGERTGGQERLTRAEFPALRQANTTFAFRAGSHLEVTFADLPEGWYRVDWTALPGSLRRAGEGGSPAAVLRAGPGPLTVQVTRHAIAEALKLRVSQGQFTTVVSPLGDRLTAARLQVEVVQRSSLRIAFPGGAELFHVFVNGESVNIVRDGGGYLFYVVPGAGETAAEVEFAYAQAGEVAESLTFRSPEISVPLEDIVWRVIVPEDFELGSIAGDLDLQEESAASKRFGKDSYLRALADRSTLAKEKAIATFDKADSLLQAGQQAEALLLYQNVANNYSLDGAFNEDARVKLNRVQSDQIVVGLNSRRQRLYLDNALNDPASARNNELEVAAAANGILQGEVNFKPTDLEQLLLGNSAEENDFLRRIADRLLKHQKTSEPAPQALAVPVPAEGQELIFRRSVRVAGSEPLTLRLALANGSANSGRPELVGACLLLLALAAACAYALRPAKR</sequence>
<keyword evidence="3" id="KW-0732">Signal</keyword>